<evidence type="ECO:0000313" key="1">
    <source>
        <dbReference type="EMBL" id="MXU82458.1"/>
    </source>
</evidence>
<name>A0A6B0TTE6_IXORI</name>
<accession>A0A6B0TTE6</accession>
<proteinExistence type="predicted"/>
<protein>
    <submittedName>
        <fullName evidence="1">Putative secreted protein</fullName>
    </submittedName>
</protein>
<dbReference type="EMBL" id="GIFC01000375">
    <property type="protein sequence ID" value="MXU82458.1"/>
    <property type="molecule type" value="Transcribed_RNA"/>
</dbReference>
<organism evidence="1">
    <name type="scientific">Ixodes ricinus</name>
    <name type="common">Common tick</name>
    <name type="synonym">Acarus ricinus</name>
    <dbReference type="NCBI Taxonomy" id="34613"/>
    <lineage>
        <taxon>Eukaryota</taxon>
        <taxon>Metazoa</taxon>
        <taxon>Ecdysozoa</taxon>
        <taxon>Arthropoda</taxon>
        <taxon>Chelicerata</taxon>
        <taxon>Arachnida</taxon>
        <taxon>Acari</taxon>
        <taxon>Parasitiformes</taxon>
        <taxon>Ixodida</taxon>
        <taxon>Ixodoidea</taxon>
        <taxon>Ixodidae</taxon>
        <taxon>Ixodinae</taxon>
        <taxon>Ixodes</taxon>
    </lineage>
</organism>
<reference evidence="1" key="1">
    <citation type="submission" date="2019-12" db="EMBL/GenBank/DDBJ databases">
        <title>An insight into the sialome of adult female Ixodes ricinus ticks feeding for 6 days.</title>
        <authorList>
            <person name="Perner J."/>
            <person name="Ribeiro J.M.C."/>
        </authorList>
    </citation>
    <scope>NUCLEOTIDE SEQUENCE</scope>
    <source>
        <strain evidence="1">Semi-engorged</strain>
        <tissue evidence="1">Salivary glands</tissue>
    </source>
</reference>
<sequence>MLPSCSLTQLIIIGRSVASTWQRSSASFPTEAVTSFWSATNVGTWPSPPWTTTCILSSETPPWFLASHT</sequence>
<dbReference type="AlphaFoldDB" id="A0A6B0TTE6"/>